<evidence type="ECO:0000313" key="19">
    <source>
        <dbReference type="Proteomes" id="UP000006882"/>
    </source>
</evidence>
<evidence type="ECO:0000313" key="18">
    <source>
        <dbReference type="EMBL" id="ONI35235.1"/>
    </source>
</evidence>
<dbReference type="FunFam" id="3.30.40.10:FF:000233">
    <property type="entry name" value="RING-H2 finger protein ATL54"/>
    <property type="match status" value="1"/>
</dbReference>
<evidence type="ECO:0000256" key="16">
    <source>
        <dbReference type="SAM" id="Phobius"/>
    </source>
</evidence>
<evidence type="ECO:0000256" key="6">
    <source>
        <dbReference type="ARBA" id="ARBA00022692"/>
    </source>
</evidence>
<feature type="region of interest" description="Disordered" evidence="15">
    <location>
        <begin position="252"/>
        <end position="272"/>
    </location>
</feature>
<dbReference type="CDD" id="cd16461">
    <property type="entry name" value="RING-H2_EL5-like"/>
    <property type="match status" value="1"/>
</dbReference>
<dbReference type="SUPFAM" id="SSF57850">
    <property type="entry name" value="RING/U-box"/>
    <property type="match status" value="1"/>
</dbReference>
<dbReference type="Gramene" id="ONI35235">
    <property type="protein sequence ID" value="ONI35235"/>
    <property type="gene ID" value="PRUPE_1G524400"/>
</dbReference>
<feature type="domain" description="RING-type" evidence="17">
    <location>
        <begin position="163"/>
        <end position="205"/>
    </location>
</feature>
<protein>
    <recommendedName>
        <fullName evidence="4">RING-type E3 ubiquitin transferase</fullName>
        <ecNumber evidence="4">2.3.2.27</ecNumber>
    </recommendedName>
</protein>
<keyword evidence="9" id="KW-0833">Ubl conjugation pathway</keyword>
<keyword evidence="11 16" id="KW-1133">Transmembrane helix</keyword>
<evidence type="ECO:0000256" key="15">
    <source>
        <dbReference type="SAM" id="MobiDB-lite"/>
    </source>
</evidence>
<evidence type="ECO:0000256" key="2">
    <source>
        <dbReference type="ARBA" id="ARBA00004167"/>
    </source>
</evidence>
<keyword evidence="12 16" id="KW-0472">Membrane</keyword>
<reference evidence="18 19" key="1">
    <citation type="journal article" date="2013" name="Nat. Genet.">
        <title>The high-quality draft genome of peach (Prunus persica) identifies unique patterns of genetic diversity, domestication and genome evolution.</title>
        <authorList>
            <consortium name="International Peach Genome Initiative"/>
            <person name="Verde I."/>
            <person name="Abbott A.G."/>
            <person name="Scalabrin S."/>
            <person name="Jung S."/>
            <person name="Shu S."/>
            <person name="Marroni F."/>
            <person name="Zhebentyayeva T."/>
            <person name="Dettori M.T."/>
            <person name="Grimwood J."/>
            <person name="Cattonaro F."/>
            <person name="Zuccolo A."/>
            <person name="Rossini L."/>
            <person name="Jenkins J."/>
            <person name="Vendramin E."/>
            <person name="Meisel L.A."/>
            <person name="Decroocq V."/>
            <person name="Sosinski B."/>
            <person name="Prochnik S."/>
            <person name="Mitros T."/>
            <person name="Policriti A."/>
            <person name="Cipriani G."/>
            <person name="Dondini L."/>
            <person name="Ficklin S."/>
            <person name="Goodstein D.M."/>
            <person name="Xuan P."/>
            <person name="Del Fabbro C."/>
            <person name="Aramini V."/>
            <person name="Copetti D."/>
            <person name="Gonzalez S."/>
            <person name="Horner D.S."/>
            <person name="Falchi R."/>
            <person name="Lucas S."/>
            <person name="Mica E."/>
            <person name="Maldonado J."/>
            <person name="Lazzari B."/>
            <person name="Bielenberg D."/>
            <person name="Pirona R."/>
            <person name="Miculan M."/>
            <person name="Barakat A."/>
            <person name="Testolin R."/>
            <person name="Stella A."/>
            <person name="Tartarini S."/>
            <person name="Tonutti P."/>
            <person name="Arus P."/>
            <person name="Orellana A."/>
            <person name="Wells C."/>
            <person name="Main D."/>
            <person name="Vizzotto G."/>
            <person name="Silva H."/>
            <person name="Salamini F."/>
            <person name="Schmutz J."/>
            <person name="Morgante M."/>
            <person name="Rokhsar D.S."/>
        </authorList>
    </citation>
    <scope>NUCLEOTIDE SEQUENCE [LARGE SCALE GENOMIC DNA]</scope>
    <source>
        <strain evidence="19">cv. Nemared</strain>
    </source>
</reference>
<dbReference type="GO" id="GO:0016567">
    <property type="term" value="P:protein ubiquitination"/>
    <property type="evidence" value="ECO:0000318"/>
    <property type="project" value="GO_Central"/>
</dbReference>
<evidence type="ECO:0000256" key="12">
    <source>
        <dbReference type="ARBA" id="ARBA00023136"/>
    </source>
</evidence>
<dbReference type="InterPro" id="IPR013083">
    <property type="entry name" value="Znf_RING/FYVE/PHD"/>
</dbReference>
<dbReference type="Gene3D" id="3.30.40.10">
    <property type="entry name" value="Zinc/RING finger domain, C3HC4 (zinc finger)"/>
    <property type="match status" value="1"/>
</dbReference>
<proteinExistence type="inferred from homology"/>
<evidence type="ECO:0000256" key="5">
    <source>
        <dbReference type="ARBA" id="ARBA00022679"/>
    </source>
</evidence>
<comment type="similarity">
    <text evidence="13">Belongs to the RING-type zinc finger family. ATL subfamily.</text>
</comment>
<dbReference type="UniPathway" id="UPA00143"/>
<dbReference type="InterPro" id="IPR001841">
    <property type="entry name" value="Znf_RING"/>
</dbReference>
<keyword evidence="5" id="KW-0808">Transferase</keyword>
<evidence type="ECO:0000256" key="11">
    <source>
        <dbReference type="ARBA" id="ARBA00022989"/>
    </source>
</evidence>
<evidence type="ECO:0000256" key="13">
    <source>
        <dbReference type="ARBA" id="ARBA00024209"/>
    </source>
</evidence>
<evidence type="ECO:0000256" key="3">
    <source>
        <dbReference type="ARBA" id="ARBA00004906"/>
    </source>
</evidence>
<dbReference type="PANTHER" id="PTHR46913:SF19">
    <property type="entry name" value="RING-TYPE E3 UBIQUITIN TRANSFERASE"/>
    <property type="match status" value="1"/>
</dbReference>
<dbReference type="GO" id="GO:0008270">
    <property type="term" value="F:zinc ion binding"/>
    <property type="evidence" value="ECO:0007669"/>
    <property type="project" value="UniProtKB-KW"/>
</dbReference>
<name>A0A251RJ68_PRUPE</name>
<dbReference type="PROSITE" id="PS50089">
    <property type="entry name" value="ZF_RING_2"/>
    <property type="match status" value="1"/>
</dbReference>
<evidence type="ECO:0000256" key="9">
    <source>
        <dbReference type="ARBA" id="ARBA00022786"/>
    </source>
</evidence>
<evidence type="ECO:0000256" key="10">
    <source>
        <dbReference type="ARBA" id="ARBA00022833"/>
    </source>
</evidence>
<dbReference type="AlphaFoldDB" id="A0A251RJ68"/>
<feature type="transmembrane region" description="Helical" evidence="16">
    <location>
        <begin position="72"/>
        <end position="92"/>
    </location>
</feature>
<evidence type="ECO:0000256" key="4">
    <source>
        <dbReference type="ARBA" id="ARBA00012483"/>
    </source>
</evidence>
<gene>
    <name evidence="18" type="ORF">PRUPE_1G524400</name>
</gene>
<evidence type="ECO:0000256" key="14">
    <source>
        <dbReference type="PROSITE-ProRule" id="PRU00175"/>
    </source>
</evidence>
<dbReference type="SMART" id="SM00184">
    <property type="entry name" value="RING"/>
    <property type="match status" value="1"/>
</dbReference>
<dbReference type="EC" id="2.3.2.27" evidence="4"/>
<dbReference type="Proteomes" id="UP000006882">
    <property type="component" value="Chromosome G1"/>
</dbReference>
<organism evidence="18 19">
    <name type="scientific">Prunus persica</name>
    <name type="common">Peach</name>
    <name type="synonym">Amygdalus persica</name>
    <dbReference type="NCBI Taxonomy" id="3760"/>
    <lineage>
        <taxon>Eukaryota</taxon>
        <taxon>Viridiplantae</taxon>
        <taxon>Streptophyta</taxon>
        <taxon>Embryophyta</taxon>
        <taxon>Tracheophyta</taxon>
        <taxon>Spermatophyta</taxon>
        <taxon>Magnoliopsida</taxon>
        <taxon>eudicotyledons</taxon>
        <taxon>Gunneridae</taxon>
        <taxon>Pentapetalae</taxon>
        <taxon>rosids</taxon>
        <taxon>fabids</taxon>
        <taxon>Rosales</taxon>
        <taxon>Rosaceae</taxon>
        <taxon>Amygdaloideae</taxon>
        <taxon>Amygdaleae</taxon>
        <taxon>Prunus</taxon>
    </lineage>
</organism>
<comment type="pathway">
    <text evidence="3">Protein modification; protein ubiquitination.</text>
</comment>
<sequence length="347" mass="38564">MISSTHTSLMAVIKHRKLFPAAPVSTNQTDCPEFCGPDCAYGCYPYADFYIPPPPPFSAIDQNDQNHHISPYVVLLVSLLGSLLLLIGYYVIVVKSYTSLCSYRSNGSSLSQSGSTDEEFLAENQGDHPVWLISTVGLQQSIINSITVCKYKKDEGLIEGAECSVCLNEFQEDETLRLLPKCSHAFHVSCIDTWLRSHTNCPLCRANILRPPNLASVDTNEETQVENSESEIALGVDNQQGYDEVCESIAETEDEGEEEHQVGLENTSKEATNSNGNSILELIRRSWSFDSSLAANMLVIKLKNAEKLHSDVARKRYSSIGQSLHLSPVLMKRSLRRKWSMISVLPQ</sequence>
<dbReference type="eggNOG" id="KOG0800">
    <property type="taxonomic scope" value="Eukaryota"/>
</dbReference>
<comment type="catalytic activity">
    <reaction evidence="1">
        <text>S-ubiquitinyl-[E2 ubiquitin-conjugating enzyme]-L-cysteine + [acceptor protein]-L-lysine = [E2 ubiquitin-conjugating enzyme]-L-cysteine + N(6)-ubiquitinyl-[acceptor protein]-L-lysine.</text>
        <dbReference type="EC" id="2.3.2.27"/>
    </reaction>
</comment>
<dbReference type="GO" id="GO:0061630">
    <property type="term" value="F:ubiquitin protein ligase activity"/>
    <property type="evidence" value="ECO:0007669"/>
    <property type="project" value="UniProtKB-EC"/>
</dbReference>
<evidence type="ECO:0000256" key="7">
    <source>
        <dbReference type="ARBA" id="ARBA00022723"/>
    </source>
</evidence>
<dbReference type="OrthoDB" id="9984778at2759"/>
<keyword evidence="6 16" id="KW-0812">Transmembrane</keyword>
<dbReference type="InterPro" id="IPR044600">
    <property type="entry name" value="ATL1/ATL16-like"/>
</dbReference>
<dbReference type="GO" id="GO:0016020">
    <property type="term" value="C:membrane"/>
    <property type="evidence" value="ECO:0007669"/>
    <property type="project" value="UniProtKB-SubCell"/>
</dbReference>
<keyword evidence="8 14" id="KW-0863">Zinc-finger</keyword>
<keyword evidence="19" id="KW-1185">Reference proteome</keyword>
<keyword evidence="10" id="KW-0862">Zinc</keyword>
<dbReference type="EMBL" id="CM007651">
    <property type="protein sequence ID" value="ONI35235.1"/>
    <property type="molecule type" value="Genomic_DNA"/>
</dbReference>
<comment type="subcellular location">
    <subcellularLocation>
        <location evidence="2">Membrane</location>
        <topology evidence="2">Single-pass membrane protein</topology>
    </subcellularLocation>
</comment>
<evidence type="ECO:0000256" key="8">
    <source>
        <dbReference type="ARBA" id="ARBA00022771"/>
    </source>
</evidence>
<accession>A0A251RJ68</accession>
<dbReference type="PANTHER" id="PTHR46913">
    <property type="entry name" value="RING-H2 FINGER PROTEIN ATL16"/>
    <property type="match status" value="1"/>
</dbReference>
<dbReference type="Pfam" id="PF13639">
    <property type="entry name" value="zf-RING_2"/>
    <property type="match status" value="1"/>
</dbReference>
<evidence type="ECO:0000256" key="1">
    <source>
        <dbReference type="ARBA" id="ARBA00000900"/>
    </source>
</evidence>
<evidence type="ECO:0000259" key="17">
    <source>
        <dbReference type="PROSITE" id="PS50089"/>
    </source>
</evidence>
<keyword evidence="7" id="KW-0479">Metal-binding</keyword>